<dbReference type="EMBL" id="JRZE01000003">
    <property type="protein sequence ID" value="KHF44576.1"/>
    <property type="molecule type" value="Genomic_DNA"/>
</dbReference>
<dbReference type="OMA" id="PLYPYME"/>
<reference evidence="11 12" key="1">
    <citation type="submission" date="2014-10" db="EMBL/GenBank/DDBJ databases">
        <title>Genome sequence of Micropolyspora internatus JCM3315.</title>
        <authorList>
            <person name="Shin S.-K."/>
            <person name="Yi H."/>
        </authorList>
    </citation>
    <scope>NUCLEOTIDE SEQUENCE [LARGE SCALE GENOMIC DNA]</scope>
    <source>
        <strain evidence="11 12">JCM 3315</strain>
    </source>
</reference>
<feature type="domain" description="Muconolactone isomerase" evidence="10">
    <location>
        <begin position="1"/>
        <end position="89"/>
    </location>
</feature>
<dbReference type="InterPro" id="IPR003464">
    <property type="entry name" value="Muconolactone_d_Isoase"/>
</dbReference>
<evidence type="ECO:0000256" key="7">
    <source>
        <dbReference type="ARBA" id="ARBA00023235"/>
    </source>
</evidence>
<evidence type="ECO:0000256" key="6">
    <source>
        <dbReference type="ARBA" id="ARBA00022797"/>
    </source>
</evidence>
<comment type="pathway">
    <text evidence="2 8">Aromatic compound metabolism; beta-ketoadipate pathway; 5-oxo-4,5-dihydro-2-furylacetate from catechol: step 3/3.</text>
</comment>
<evidence type="ECO:0000256" key="3">
    <source>
        <dbReference type="ARBA" id="ARBA00010882"/>
    </source>
</evidence>
<evidence type="ECO:0000256" key="4">
    <source>
        <dbReference type="ARBA" id="ARBA00011365"/>
    </source>
</evidence>
<proteinExistence type="inferred from homology"/>
<dbReference type="Proteomes" id="UP000030848">
    <property type="component" value="Unassembled WGS sequence"/>
</dbReference>
<keyword evidence="6 8" id="KW-0058">Aromatic hydrocarbons catabolism</keyword>
<dbReference type="InterPro" id="IPR011008">
    <property type="entry name" value="Dimeric_a/b-barrel"/>
</dbReference>
<feature type="region of interest" description="Disordered" evidence="9">
    <location>
        <begin position="1"/>
        <end position="22"/>
    </location>
</feature>
<accession>A0A837DFE5</accession>
<dbReference type="GO" id="GO:0042952">
    <property type="term" value="P:beta-ketoadipate pathway"/>
    <property type="evidence" value="ECO:0007669"/>
    <property type="project" value="UniProtKB-UniPathway"/>
</dbReference>
<dbReference type="Gene3D" id="3.30.70.1060">
    <property type="entry name" value="Dimeric alpha+beta barrel"/>
    <property type="match status" value="1"/>
</dbReference>
<comment type="catalytic activity">
    <reaction evidence="1 8">
        <text>(S)-muconolactone = (4,5-dihydro-5-oxofuran-2-yl)-acetate</text>
        <dbReference type="Rhea" id="RHEA:12348"/>
        <dbReference type="ChEBI" id="CHEBI:58425"/>
        <dbReference type="ChEBI" id="CHEBI:58736"/>
        <dbReference type="EC" id="5.3.3.4"/>
    </reaction>
</comment>
<evidence type="ECO:0000256" key="9">
    <source>
        <dbReference type="SAM" id="MobiDB-lite"/>
    </source>
</evidence>
<dbReference type="SUPFAM" id="SSF54909">
    <property type="entry name" value="Dimeric alpha+beta barrel"/>
    <property type="match status" value="1"/>
</dbReference>
<comment type="similarity">
    <text evidence="3 8">Belongs to the muconolactone Delta-isomerase family.</text>
</comment>
<dbReference type="UniPathway" id="UPA00157">
    <property type="reaction ID" value="UER00260"/>
</dbReference>
<protein>
    <recommendedName>
        <fullName evidence="5 8">Muconolactone Delta-isomerase</fullName>
        <shortName evidence="8">MIase</shortName>
        <ecNumber evidence="5 8">5.3.3.4</ecNumber>
    </recommendedName>
</protein>
<evidence type="ECO:0000313" key="12">
    <source>
        <dbReference type="Proteomes" id="UP000030848"/>
    </source>
</evidence>
<dbReference type="InterPro" id="IPR026029">
    <property type="entry name" value="MLI_dom"/>
</dbReference>
<name>A0A837DFE5_9PSEU</name>
<organism evidence="11 12">
    <name type="scientific">Saccharomonospora viridis</name>
    <dbReference type="NCBI Taxonomy" id="1852"/>
    <lineage>
        <taxon>Bacteria</taxon>
        <taxon>Bacillati</taxon>
        <taxon>Actinomycetota</taxon>
        <taxon>Actinomycetes</taxon>
        <taxon>Pseudonocardiales</taxon>
        <taxon>Pseudonocardiaceae</taxon>
        <taxon>Saccharomonospora</taxon>
    </lineage>
</organism>
<comment type="caution">
    <text evidence="11">The sequence shown here is derived from an EMBL/GenBank/DDBJ whole genome shotgun (WGS) entry which is preliminary data.</text>
</comment>
<gene>
    <name evidence="11" type="ORF">MINT15_14580</name>
</gene>
<keyword evidence="7 8" id="KW-0413">Isomerase</keyword>
<evidence type="ECO:0000259" key="10">
    <source>
        <dbReference type="Pfam" id="PF02426"/>
    </source>
</evidence>
<dbReference type="GO" id="GO:0016159">
    <property type="term" value="F:muconolactone delta-isomerase activity"/>
    <property type="evidence" value="ECO:0007669"/>
    <property type="project" value="UniProtKB-EC"/>
</dbReference>
<dbReference type="Pfam" id="PF02426">
    <property type="entry name" value="MIase"/>
    <property type="match status" value="1"/>
</dbReference>
<comment type="subunit">
    <text evidence="4">Homodecamer.</text>
</comment>
<dbReference type="PIRSF" id="PIRSF001486">
    <property type="entry name" value="CatC"/>
    <property type="match status" value="1"/>
</dbReference>
<evidence type="ECO:0000256" key="2">
    <source>
        <dbReference type="ARBA" id="ARBA00005193"/>
    </source>
</evidence>
<evidence type="ECO:0000313" key="11">
    <source>
        <dbReference type="EMBL" id="KHF44576.1"/>
    </source>
</evidence>
<evidence type="ECO:0000256" key="5">
    <source>
        <dbReference type="ARBA" id="ARBA00012070"/>
    </source>
</evidence>
<dbReference type="AlphaFoldDB" id="A0A837DFE5"/>
<evidence type="ECO:0000256" key="8">
    <source>
        <dbReference type="PIRNR" id="PIRNR001486"/>
    </source>
</evidence>
<dbReference type="OrthoDB" id="4426588at2"/>
<evidence type="ECO:0000256" key="1">
    <source>
        <dbReference type="ARBA" id="ARBA00001739"/>
    </source>
</evidence>
<dbReference type="EC" id="5.3.3.4" evidence="5 8"/>
<sequence>MEFLVRSENRLPPTTPPEERERLRAAERERAMELRAQGVLKRLWRVPGRNATIGLYEADDATQLHDALMSLPMAPWLDITVEPLATHPQERGTS</sequence>
<dbReference type="RefSeq" id="WP_015788091.1">
    <property type="nucleotide sequence ID" value="NZ_CALJZO010000112.1"/>
</dbReference>